<dbReference type="SMART" id="SM00490">
    <property type="entry name" value="HELICc"/>
    <property type="match status" value="1"/>
</dbReference>
<evidence type="ECO:0000256" key="1">
    <source>
        <dbReference type="ARBA" id="ARBA00005446"/>
    </source>
</evidence>
<evidence type="ECO:0000256" key="7">
    <source>
        <dbReference type="ARBA" id="ARBA00034808"/>
    </source>
</evidence>
<dbReference type="Pfam" id="PF00271">
    <property type="entry name" value="Helicase_C"/>
    <property type="match status" value="1"/>
</dbReference>
<keyword evidence="2" id="KW-0547">Nucleotide-binding</keyword>
<feature type="domain" description="Helicase C-terminal" evidence="10">
    <location>
        <begin position="257"/>
        <end position="414"/>
    </location>
</feature>
<dbReference type="InterPro" id="IPR027417">
    <property type="entry name" value="P-loop_NTPase"/>
</dbReference>
<dbReference type="GO" id="GO:0003677">
    <property type="term" value="F:DNA binding"/>
    <property type="evidence" value="ECO:0007669"/>
    <property type="project" value="UniProtKB-KW"/>
</dbReference>
<name>A0AAW0AI62_9AGAR</name>
<protein>
    <recommendedName>
        <fullName evidence="7">DNA 3'-5' helicase</fullName>
        <ecNumber evidence="7">5.6.2.4</ecNumber>
    </recommendedName>
</protein>
<dbReference type="GO" id="GO:0005694">
    <property type="term" value="C:chromosome"/>
    <property type="evidence" value="ECO:0007669"/>
    <property type="project" value="TreeGrafter"/>
</dbReference>
<feature type="compositionally biased region" description="Basic and acidic residues" evidence="8">
    <location>
        <begin position="1"/>
        <end position="10"/>
    </location>
</feature>
<dbReference type="EC" id="5.6.2.4" evidence="7"/>
<dbReference type="SUPFAM" id="SSF47819">
    <property type="entry name" value="HRDC-like"/>
    <property type="match status" value="1"/>
</dbReference>
<feature type="region of interest" description="Disordered" evidence="8">
    <location>
        <begin position="497"/>
        <end position="553"/>
    </location>
</feature>
<accession>A0AAW0AI62</accession>
<keyword evidence="3" id="KW-0067">ATP-binding</keyword>
<feature type="compositionally biased region" description="Acidic residues" evidence="8">
    <location>
        <begin position="412"/>
        <end position="428"/>
    </location>
</feature>
<feature type="compositionally biased region" description="Low complexity" evidence="8">
    <location>
        <begin position="510"/>
        <end position="527"/>
    </location>
</feature>
<dbReference type="SMART" id="SM00487">
    <property type="entry name" value="DEXDc"/>
    <property type="match status" value="1"/>
</dbReference>
<comment type="catalytic activity">
    <reaction evidence="6">
        <text>Couples ATP hydrolysis with the unwinding of duplex DNA by translocating in the 3'-5' direction.</text>
        <dbReference type="EC" id="5.6.2.4"/>
    </reaction>
</comment>
<evidence type="ECO:0000256" key="6">
    <source>
        <dbReference type="ARBA" id="ARBA00034617"/>
    </source>
</evidence>
<keyword evidence="4" id="KW-0238">DNA-binding</keyword>
<dbReference type="GO" id="GO:0009378">
    <property type="term" value="F:four-way junction helicase activity"/>
    <property type="evidence" value="ECO:0007669"/>
    <property type="project" value="TreeGrafter"/>
</dbReference>
<evidence type="ECO:0000256" key="5">
    <source>
        <dbReference type="ARBA" id="ARBA00023235"/>
    </source>
</evidence>
<reference evidence="11 12" key="1">
    <citation type="journal article" date="2024" name="J Genomics">
        <title>Draft genome sequencing and assembly of Favolaschia claudopus CIRM-BRFM 2984 isolated from oak limbs.</title>
        <authorList>
            <person name="Navarro D."/>
            <person name="Drula E."/>
            <person name="Chaduli D."/>
            <person name="Cazenave R."/>
            <person name="Ahrendt S."/>
            <person name="Wang J."/>
            <person name="Lipzen A."/>
            <person name="Daum C."/>
            <person name="Barry K."/>
            <person name="Grigoriev I.V."/>
            <person name="Favel A."/>
            <person name="Rosso M.N."/>
            <person name="Martin F."/>
        </authorList>
    </citation>
    <scope>NUCLEOTIDE SEQUENCE [LARGE SCALE GENOMIC DNA]</scope>
    <source>
        <strain evidence="11 12">CIRM-BRFM 2984</strain>
    </source>
</reference>
<dbReference type="AlphaFoldDB" id="A0AAW0AI62"/>
<keyword evidence="5" id="KW-0413">Isomerase</keyword>
<dbReference type="PANTHER" id="PTHR13710">
    <property type="entry name" value="DNA HELICASE RECQ FAMILY MEMBER"/>
    <property type="match status" value="1"/>
</dbReference>
<dbReference type="GO" id="GO:0000724">
    <property type="term" value="P:double-strand break repair via homologous recombination"/>
    <property type="evidence" value="ECO:0007669"/>
    <property type="project" value="TreeGrafter"/>
</dbReference>
<feature type="compositionally biased region" description="Basic residues" evidence="8">
    <location>
        <begin position="660"/>
        <end position="671"/>
    </location>
</feature>
<evidence type="ECO:0000313" key="12">
    <source>
        <dbReference type="Proteomes" id="UP001362999"/>
    </source>
</evidence>
<comment type="similarity">
    <text evidence="1">Belongs to the helicase family. RecQ subfamily.</text>
</comment>
<dbReference type="InterPro" id="IPR001650">
    <property type="entry name" value="Helicase_C-like"/>
</dbReference>
<dbReference type="InterPro" id="IPR011545">
    <property type="entry name" value="DEAD/DEAH_box_helicase_dom"/>
</dbReference>
<evidence type="ECO:0000259" key="9">
    <source>
        <dbReference type="PROSITE" id="PS51192"/>
    </source>
</evidence>
<keyword evidence="12" id="KW-1185">Reference proteome</keyword>
<gene>
    <name evidence="11" type="ORF">R3P38DRAFT_3279936</name>
</gene>
<feature type="compositionally biased region" description="Polar residues" evidence="8">
    <location>
        <begin position="675"/>
        <end position="702"/>
    </location>
</feature>
<feature type="region of interest" description="Disordered" evidence="8">
    <location>
        <begin position="398"/>
        <end position="435"/>
    </location>
</feature>
<dbReference type="EMBL" id="JAWWNJ010000065">
    <property type="protein sequence ID" value="KAK7012456.1"/>
    <property type="molecule type" value="Genomic_DNA"/>
</dbReference>
<dbReference type="Proteomes" id="UP001362999">
    <property type="component" value="Unassembled WGS sequence"/>
</dbReference>
<dbReference type="GO" id="GO:0043138">
    <property type="term" value="F:3'-5' DNA helicase activity"/>
    <property type="evidence" value="ECO:0007669"/>
    <property type="project" value="UniProtKB-EC"/>
</dbReference>
<comment type="caution">
    <text evidence="11">The sequence shown here is derived from an EMBL/GenBank/DDBJ whole genome shotgun (WGS) entry which is preliminary data.</text>
</comment>
<dbReference type="SUPFAM" id="SSF52540">
    <property type="entry name" value="P-loop containing nucleoside triphosphate hydrolases"/>
    <property type="match status" value="1"/>
</dbReference>
<dbReference type="GO" id="GO:0005737">
    <property type="term" value="C:cytoplasm"/>
    <property type="evidence" value="ECO:0007669"/>
    <property type="project" value="TreeGrafter"/>
</dbReference>
<evidence type="ECO:0000313" key="11">
    <source>
        <dbReference type="EMBL" id="KAK7012456.1"/>
    </source>
</evidence>
<feature type="region of interest" description="Disordered" evidence="8">
    <location>
        <begin position="628"/>
        <end position="705"/>
    </location>
</feature>
<evidence type="ECO:0000256" key="3">
    <source>
        <dbReference type="ARBA" id="ARBA00022840"/>
    </source>
</evidence>
<feature type="domain" description="Helicase ATP-binding" evidence="9">
    <location>
        <begin position="60"/>
        <end position="232"/>
    </location>
</feature>
<dbReference type="Pfam" id="PF00270">
    <property type="entry name" value="DEAD"/>
    <property type="match status" value="1"/>
</dbReference>
<evidence type="ECO:0000256" key="8">
    <source>
        <dbReference type="SAM" id="MobiDB-lite"/>
    </source>
</evidence>
<feature type="compositionally biased region" description="Basic and acidic residues" evidence="8">
    <location>
        <begin position="628"/>
        <end position="650"/>
    </location>
</feature>
<dbReference type="PROSITE" id="PS51194">
    <property type="entry name" value="HELICASE_CTER"/>
    <property type="match status" value="1"/>
</dbReference>
<dbReference type="GO" id="GO:0005524">
    <property type="term" value="F:ATP binding"/>
    <property type="evidence" value="ECO:0007669"/>
    <property type="project" value="UniProtKB-KW"/>
</dbReference>
<dbReference type="Gene3D" id="3.40.50.300">
    <property type="entry name" value="P-loop containing nucleotide triphosphate hydrolases"/>
    <property type="match status" value="2"/>
</dbReference>
<evidence type="ECO:0000256" key="4">
    <source>
        <dbReference type="ARBA" id="ARBA00023125"/>
    </source>
</evidence>
<dbReference type="InterPro" id="IPR014001">
    <property type="entry name" value="Helicase_ATP-bd"/>
</dbReference>
<dbReference type="PANTHER" id="PTHR13710:SF105">
    <property type="entry name" value="ATP-DEPENDENT DNA HELICASE Q1"/>
    <property type="match status" value="1"/>
</dbReference>
<dbReference type="InterPro" id="IPR010997">
    <property type="entry name" value="HRDC-like_sf"/>
</dbReference>
<sequence length="762" mass="85404">MPREHDHVQRTAESQQVLQNAREKAHKKTGYDSTLTRQQLTRLFEASFKNPPYDWQIDVSEAYLLKLDVILIAGTGSGKTTPFMMPLLLHREKYSLVISPLKILQEEQAKRFEKLGLKAAAVNGDTYSRELQKDLDDQTLNAIFTSPEMCLEHESLRKWLQEPASGKRILGTIIDEAHCLSQWGGDFRPHYALLDKLRSILPAESPILAASATMSPSALADLCTSLHVDFDEAFVLNLGNDRPNITLSVAPIKGAKDYDSVFTHLPKPSEVHCPGDLPKTTVFTNAVKKTQILASRIRRHYPNLPKGSIEFLHAYRTPKAKRRVMRDFRKGKIRILVATEAAGMGADIPDIELIIQFGVTSSPEVSVQRFGRAGRDPSLQARAVLLYEISMFQRKKKARRKGDASAATQDNDGSDSDSGTDSEEEGEFDPANASREGIYIRDFVKEPNDGKVWGKNVNPIMRQYISTKHCRRDMLDLYFNNPPRKPPTGECCDNCTRNAASSTSPPSPVSRPTTPQNSSPSSSAHSTPSKDKNANGKRGMTRGEPKTRRKDHLKCAREALERWRLKTFMDRYSKSSLPEVAILPDQVLTSLASKRVNTVEEMLQLRPSWMLARRHGEEVLAMLRRVDEREREEREREKEAKRTARKEATAARKAAVAATKPRKLPRSRAARRALTTMSPNVSTMSSPITPQNSGAHSTSSNPFHYHYFSTHPNPFPPATPSPSNSSNIAFNSPAPPLYSTHNAQPYLHYASMYNQTRNNSSV</sequence>
<evidence type="ECO:0000259" key="10">
    <source>
        <dbReference type="PROSITE" id="PS51194"/>
    </source>
</evidence>
<dbReference type="PROSITE" id="PS51192">
    <property type="entry name" value="HELICASE_ATP_BIND_1"/>
    <property type="match status" value="1"/>
</dbReference>
<proteinExistence type="inferred from homology"/>
<feature type="region of interest" description="Disordered" evidence="8">
    <location>
        <begin position="1"/>
        <end position="32"/>
    </location>
</feature>
<organism evidence="11 12">
    <name type="scientific">Favolaschia claudopus</name>
    <dbReference type="NCBI Taxonomy" id="2862362"/>
    <lineage>
        <taxon>Eukaryota</taxon>
        <taxon>Fungi</taxon>
        <taxon>Dikarya</taxon>
        <taxon>Basidiomycota</taxon>
        <taxon>Agaricomycotina</taxon>
        <taxon>Agaricomycetes</taxon>
        <taxon>Agaricomycetidae</taxon>
        <taxon>Agaricales</taxon>
        <taxon>Marasmiineae</taxon>
        <taxon>Mycenaceae</taxon>
        <taxon>Favolaschia</taxon>
    </lineage>
</organism>
<evidence type="ECO:0000256" key="2">
    <source>
        <dbReference type="ARBA" id="ARBA00022741"/>
    </source>
</evidence>